<feature type="signal peptide" evidence="6">
    <location>
        <begin position="1"/>
        <end position="20"/>
    </location>
</feature>
<feature type="chain" id="PRO_5013177200" description="FAD-binding domain-containing protein" evidence="6">
    <location>
        <begin position="21"/>
        <end position="424"/>
    </location>
</feature>
<evidence type="ECO:0000256" key="2">
    <source>
        <dbReference type="ARBA" id="ARBA00022630"/>
    </source>
</evidence>
<dbReference type="GO" id="GO:0004497">
    <property type="term" value="F:monooxygenase activity"/>
    <property type="evidence" value="ECO:0007669"/>
    <property type="project" value="UniProtKB-KW"/>
</dbReference>
<dbReference type="Proteomes" id="UP000184188">
    <property type="component" value="Unassembled WGS sequence"/>
</dbReference>
<dbReference type="InterPro" id="IPR050493">
    <property type="entry name" value="FAD-dep_Monooxygenase_BioMet"/>
</dbReference>
<keyword evidence="4" id="KW-0560">Oxidoreductase</keyword>
<keyword evidence="9" id="KW-1185">Reference proteome</keyword>
<keyword evidence="3" id="KW-0274">FAD</keyword>
<sequence length="424" mass="46958">MPAPLNVIIIGAGLAGLLSARVLREHHHVTVLERLSGSHELGAGINISPAGNRILEEFGFDQERAKSIVACRSKIFDRHHNIVQELDMTDLVAAAGSEWRLNHRGNLWVELHRLATAPSEELGISGSPAKIFWEVDVVDVDVEAGRVRLQDGTELHGDLIVGADGIRSMVRPLVVGDLAFQSARPSGASAFRFTLPAKAVREAVGEIRQMDGQEPSELNLHLALDDTSRSIVTYPCRGFELLNCVCIAPDSLIRAEVTESWSAKGRLEDLLETFGDFGTFCQSLLKQAENIKLWQLRDQDPLPTYIKGRTVLVGDAAHAMTPHQAQGGTQAMEDAEAFRLFNQEGVSRDSVPSILKDFDRVRRPRASMIQNTSRQSLDRRTAGSVYKNVLYNWVYPGVFECLRRLDAGEEMVQIPEIKLEVELK</sequence>
<dbReference type="RefSeq" id="XP_022577560.1">
    <property type="nucleotide sequence ID" value="XM_022726131.1"/>
</dbReference>
<dbReference type="PANTHER" id="PTHR13789">
    <property type="entry name" value="MONOOXYGENASE"/>
    <property type="match status" value="1"/>
</dbReference>
<comment type="similarity">
    <text evidence="1">Belongs to the paxM FAD-dependent monooxygenase family.</text>
</comment>
<dbReference type="SUPFAM" id="SSF54373">
    <property type="entry name" value="FAD-linked reductases, C-terminal domain"/>
    <property type="match status" value="1"/>
</dbReference>
<reference evidence="9" key="1">
    <citation type="journal article" date="2017" name="Genome Biol.">
        <title>Comparative genomics reveals high biological diversity and specific adaptations in the industrially and medically important fungal genus Aspergillus.</title>
        <authorList>
            <person name="de Vries R.P."/>
            <person name="Riley R."/>
            <person name="Wiebenga A."/>
            <person name="Aguilar-Osorio G."/>
            <person name="Amillis S."/>
            <person name="Uchima C.A."/>
            <person name="Anderluh G."/>
            <person name="Asadollahi M."/>
            <person name="Askin M."/>
            <person name="Barry K."/>
            <person name="Battaglia E."/>
            <person name="Bayram O."/>
            <person name="Benocci T."/>
            <person name="Braus-Stromeyer S.A."/>
            <person name="Caldana C."/>
            <person name="Canovas D."/>
            <person name="Cerqueira G.C."/>
            <person name="Chen F."/>
            <person name="Chen W."/>
            <person name="Choi C."/>
            <person name="Clum A."/>
            <person name="Dos Santos R.A."/>
            <person name="Damasio A.R."/>
            <person name="Diallinas G."/>
            <person name="Emri T."/>
            <person name="Fekete E."/>
            <person name="Flipphi M."/>
            <person name="Freyberg S."/>
            <person name="Gallo A."/>
            <person name="Gournas C."/>
            <person name="Habgood R."/>
            <person name="Hainaut M."/>
            <person name="Harispe M.L."/>
            <person name="Henrissat B."/>
            <person name="Hilden K.S."/>
            <person name="Hope R."/>
            <person name="Hossain A."/>
            <person name="Karabika E."/>
            <person name="Karaffa L."/>
            <person name="Karanyi Z."/>
            <person name="Krasevec N."/>
            <person name="Kuo A."/>
            <person name="Kusch H."/>
            <person name="LaButti K."/>
            <person name="Lagendijk E.L."/>
            <person name="Lapidus A."/>
            <person name="Levasseur A."/>
            <person name="Lindquist E."/>
            <person name="Lipzen A."/>
            <person name="Logrieco A.F."/>
            <person name="MacCabe A."/>
            <person name="Maekelae M.R."/>
            <person name="Malavazi I."/>
            <person name="Melin P."/>
            <person name="Meyer V."/>
            <person name="Mielnichuk N."/>
            <person name="Miskei M."/>
            <person name="Molnar A.P."/>
            <person name="Mule G."/>
            <person name="Ngan C.Y."/>
            <person name="Orejas M."/>
            <person name="Orosz E."/>
            <person name="Ouedraogo J.P."/>
            <person name="Overkamp K.M."/>
            <person name="Park H.-S."/>
            <person name="Perrone G."/>
            <person name="Piumi F."/>
            <person name="Punt P.J."/>
            <person name="Ram A.F."/>
            <person name="Ramon A."/>
            <person name="Rauscher S."/>
            <person name="Record E."/>
            <person name="Riano-Pachon D.M."/>
            <person name="Robert V."/>
            <person name="Roehrig J."/>
            <person name="Ruller R."/>
            <person name="Salamov A."/>
            <person name="Salih N.S."/>
            <person name="Samson R.A."/>
            <person name="Sandor E."/>
            <person name="Sanguinetti M."/>
            <person name="Schuetze T."/>
            <person name="Sepcic K."/>
            <person name="Shelest E."/>
            <person name="Sherlock G."/>
            <person name="Sophianopoulou V."/>
            <person name="Squina F.M."/>
            <person name="Sun H."/>
            <person name="Susca A."/>
            <person name="Todd R.B."/>
            <person name="Tsang A."/>
            <person name="Unkles S.E."/>
            <person name="van de Wiele N."/>
            <person name="van Rossen-Uffink D."/>
            <person name="Oliveira J.V."/>
            <person name="Vesth T.C."/>
            <person name="Visser J."/>
            <person name="Yu J.-H."/>
            <person name="Zhou M."/>
            <person name="Andersen M.R."/>
            <person name="Archer D.B."/>
            <person name="Baker S.E."/>
            <person name="Benoit I."/>
            <person name="Brakhage A.A."/>
            <person name="Braus G.H."/>
            <person name="Fischer R."/>
            <person name="Frisvad J.C."/>
            <person name="Goldman G.H."/>
            <person name="Houbraken J."/>
            <person name="Oakley B."/>
            <person name="Pocsi I."/>
            <person name="Scazzocchio C."/>
            <person name="Seiboth B."/>
            <person name="vanKuyk P.A."/>
            <person name="Wortman J."/>
            <person name="Dyer P.S."/>
            <person name="Grigoriev I.V."/>
        </authorList>
    </citation>
    <scope>NUCLEOTIDE SEQUENCE [LARGE SCALE GENOMIC DNA]</scope>
    <source>
        <strain evidence="9">CBS 506.65</strain>
    </source>
</reference>
<proteinExistence type="inferred from homology"/>
<dbReference type="STRING" id="1073090.A0A1L9S7B4"/>
<dbReference type="PRINTS" id="PR00420">
    <property type="entry name" value="RNGMNOXGNASE"/>
</dbReference>
<dbReference type="EMBL" id="KV878354">
    <property type="protein sequence ID" value="OJJ43050.1"/>
    <property type="molecule type" value="Genomic_DNA"/>
</dbReference>
<evidence type="ECO:0000256" key="5">
    <source>
        <dbReference type="ARBA" id="ARBA00023033"/>
    </source>
</evidence>
<gene>
    <name evidence="8" type="ORF">ASPZODRAFT_154795</name>
</gene>
<evidence type="ECO:0000259" key="7">
    <source>
        <dbReference type="Pfam" id="PF01494"/>
    </source>
</evidence>
<keyword evidence="5" id="KW-0503">Monooxygenase</keyword>
<protein>
    <recommendedName>
        <fullName evidence="7">FAD-binding domain-containing protein</fullName>
    </recommendedName>
</protein>
<dbReference type="GO" id="GO:0071949">
    <property type="term" value="F:FAD binding"/>
    <property type="evidence" value="ECO:0007669"/>
    <property type="project" value="InterPro"/>
</dbReference>
<accession>A0A1L9S7B4</accession>
<dbReference type="Gene3D" id="3.50.50.60">
    <property type="entry name" value="FAD/NAD(P)-binding domain"/>
    <property type="match status" value="1"/>
</dbReference>
<evidence type="ECO:0000256" key="6">
    <source>
        <dbReference type="SAM" id="SignalP"/>
    </source>
</evidence>
<dbReference type="PANTHER" id="PTHR13789:SF314">
    <property type="entry name" value="FAD-BINDING DOMAIN-CONTAINING PROTEIN"/>
    <property type="match status" value="1"/>
</dbReference>
<dbReference type="SUPFAM" id="SSF51905">
    <property type="entry name" value="FAD/NAD(P)-binding domain"/>
    <property type="match status" value="1"/>
</dbReference>
<dbReference type="VEuPathDB" id="FungiDB:ASPZODRAFT_154795"/>
<evidence type="ECO:0000256" key="3">
    <source>
        <dbReference type="ARBA" id="ARBA00022827"/>
    </source>
</evidence>
<dbReference type="InterPro" id="IPR002938">
    <property type="entry name" value="FAD-bd"/>
</dbReference>
<dbReference type="OrthoDB" id="40579at2759"/>
<evidence type="ECO:0000256" key="4">
    <source>
        <dbReference type="ARBA" id="ARBA00023002"/>
    </source>
</evidence>
<feature type="domain" description="FAD-binding" evidence="7">
    <location>
        <begin position="6"/>
        <end position="365"/>
    </location>
</feature>
<evidence type="ECO:0000313" key="9">
    <source>
        <dbReference type="Proteomes" id="UP000184188"/>
    </source>
</evidence>
<keyword evidence="6" id="KW-0732">Signal</keyword>
<organism evidence="8 9">
    <name type="scientific">Penicilliopsis zonata CBS 506.65</name>
    <dbReference type="NCBI Taxonomy" id="1073090"/>
    <lineage>
        <taxon>Eukaryota</taxon>
        <taxon>Fungi</taxon>
        <taxon>Dikarya</taxon>
        <taxon>Ascomycota</taxon>
        <taxon>Pezizomycotina</taxon>
        <taxon>Eurotiomycetes</taxon>
        <taxon>Eurotiomycetidae</taxon>
        <taxon>Eurotiales</taxon>
        <taxon>Aspergillaceae</taxon>
        <taxon>Penicilliopsis</taxon>
    </lineage>
</organism>
<dbReference type="AlphaFoldDB" id="A0A1L9S7B4"/>
<name>A0A1L9S7B4_9EURO</name>
<evidence type="ECO:0000256" key="1">
    <source>
        <dbReference type="ARBA" id="ARBA00007992"/>
    </source>
</evidence>
<dbReference type="Pfam" id="PF01494">
    <property type="entry name" value="FAD_binding_3"/>
    <property type="match status" value="1"/>
</dbReference>
<dbReference type="InterPro" id="IPR036188">
    <property type="entry name" value="FAD/NAD-bd_sf"/>
</dbReference>
<keyword evidence="2" id="KW-0285">Flavoprotein</keyword>
<evidence type="ECO:0000313" key="8">
    <source>
        <dbReference type="EMBL" id="OJJ43050.1"/>
    </source>
</evidence>
<dbReference type="GeneID" id="34612595"/>